<feature type="transmembrane region" description="Helical" evidence="10">
    <location>
        <begin position="30"/>
        <end position="50"/>
    </location>
</feature>
<dbReference type="InterPro" id="IPR011712">
    <property type="entry name" value="Sig_transdc_His_kin_sub3_dim/P"/>
</dbReference>
<dbReference type="Pfam" id="PF02518">
    <property type="entry name" value="HATPase_c"/>
    <property type="match status" value="1"/>
</dbReference>
<keyword evidence="4" id="KW-0808">Transferase</keyword>
<dbReference type="AlphaFoldDB" id="A0A543A6L2"/>
<dbReference type="OrthoDB" id="227596at2"/>
<evidence type="ECO:0000313" key="12">
    <source>
        <dbReference type="EMBL" id="TQL68245.1"/>
    </source>
</evidence>
<evidence type="ECO:0000256" key="8">
    <source>
        <dbReference type="ARBA" id="ARBA00023012"/>
    </source>
</evidence>
<keyword evidence="10" id="KW-0472">Membrane</keyword>
<dbReference type="InterPro" id="IPR036890">
    <property type="entry name" value="HATPase_C_sf"/>
</dbReference>
<dbReference type="InterPro" id="IPR003594">
    <property type="entry name" value="HATPase_dom"/>
</dbReference>
<keyword evidence="3" id="KW-0597">Phosphoprotein</keyword>
<dbReference type="SUPFAM" id="SSF55874">
    <property type="entry name" value="ATPase domain of HSP90 chaperone/DNA topoisomerase II/histidine kinase"/>
    <property type="match status" value="1"/>
</dbReference>
<comment type="catalytic activity">
    <reaction evidence="1">
        <text>ATP + protein L-histidine = ADP + protein N-phospho-L-histidine.</text>
        <dbReference type="EC" id="2.7.13.3"/>
    </reaction>
</comment>
<keyword evidence="6 12" id="KW-0418">Kinase</keyword>
<dbReference type="RefSeq" id="WP_141780267.1">
    <property type="nucleotide sequence ID" value="NZ_VFOV01000001.1"/>
</dbReference>
<organism evidence="12 13">
    <name type="scientific">Nocardioides albertanoniae</name>
    <dbReference type="NCBI Taxonomy" id="1175486"/>
    <lineage>
        <taxon>Bacteria</taxon>
        <taxon>Bacillati</taxon>
        <taxon>Actinomycetota</taxon>
        <taxon>Actinomycetes</taxon>
        <taxon>Propionibacteriales</taxon>
        <taxon>Nocardioidaceae</taxon>
        <taxon>Nocardioides</taxon>
    </lineage>
</organism>
<dbReference type="Pfam" id="PF07730">
    <property type="entry name" value="HisKA_3"/>
    <property type="match status" value="1"/>
</dbReference>
<dbReference type="CDD" id="cd16917">
    <property type="entry name" value="HATPase_UhpB-NarQ-NarX-like"/>
    <property type="match status" value="1"/>
</dbReference>
<feature type="region of interest" description="Disordered" evidence="9">
    <location>
        <begin position="296"/>
        <end position="322"/>
    </location>
</feature>
<evidence type="ECO:0000256" key="7">
    <source>
        <dbReference type="ARBA" id="ARBA00022840"/>
    </source>
</evidence>
<dbReference type="Proteomes" id="UP000320209">
    <property type="component" value="Unassembled WGS sequence"/>
</dbReference>
<feature type="transmembrane region" description="Helical" evidence="10">
    <location>
        <begin position="105"/>
        <end position="123"/>
    </location>
</feature>
<evidence type="ECO:0000313" key="13">
    <source>
        <dbReference type="Proteomes" id="UP000320209"/>
    </source>
</evidence>
<dbReference type="GO" id="GO:0005524">
    <property type="term" value="F:ATP binding"/>
    <property type="evidence" value="ECO:0007669"/>
    <property type="project" value="UniProtKB-KW"/>
</dbReference>
<keyword evidence="10" id="KW-0812">Transmembrane</keyword>
<dbReference type="Gene3D" id="3.30.565.10">
    <property type="entry name" value="Histidine kinase-like ATPase, C-terminal domain"/>
    <property type="match status" value="1"/>
</dbReference>
<gene>
    <name evidence="12" type="ORF">FB381_2134</name>
</gene>
<evidence type="ECO:0000256" key="10">
    <source>
        <dbReference type="SAM" id="Phobius"/>
    </source>
</evidence>
<feature type="transmembrane region" description="Helical" evidence="10">
    <location>
        <begin position="82"/>
        <end position="99"/>
    </location>
</feature>
<dbReference type="EC" id="2.7.13.3" evidence="2"/>
<evidence type="ECO:0000256" key="6">
    <source>
        <dbReference type="ARBA" id="ARBA00022777"/>
    </source>
</evidence>
<feature type="transmembrane region" description="Helical" evidence="10">
    <location>
        <begin position="130"/>
        <end position="149"/>
    </location>
</feature>
<evidence type="ECO:0000256" key="9">
    <source>
        <dbReference type="SAM" id="MobiDB-lite"/>
    </source>
</evidence>
<evidence type="ECO:0000256" key="3">
    <source>
        <dbReference type="ARBA" id="ARBA00022553"/>
    </source>
</evidence>
<dbReference type="InterPro" id="IPR050482">
    <property type="entry name" value="Sensor_HK_TwoCompSys"/>
</dbReference>
<protein>
    <recommendedName>
        <fullName evidence="2">histidine kinase</fullName>
        <ecNumber evidence="2">2.7.13.3</ecNumber>
    </recommendedName>
</protein>
<evidence type="ECO:0000256" key="1">
    <source>
        <dbReference type="ARBA" id="ARBA00000085"/>
    </source>
</evidence>
<proteinExistence type="predicted"/>
<evidence type="ECO:0000256" key="2">
    <source>
        <dbReference type="ARBA" id="ARBA00012438"/>
    </source>
</evidence>
<dbReference type="EMBL" id="VFOV01000001">
    <property type="protein sequence ID" value="TQL68245.1"/>
    <property type="molecule type" value="Genomic_DNA"/>
</dbReference>
<dbReference type="GO" id="GO:0016020">
    <property type="term" value="C:membrane"/>
    <property type="evidence" value="ECO:0007669"/>
    <property type="project" value="InterPro"/>
</dbReference>
<name>A0A543A6L2_9ACTN</name>
<feature type="domain" description="Histidine kinase/HSP90-like ATPase" evidence="11">
    <location>
        <begin position="353"/>
        <end position="448"/>
    </location>
</feature>
<keyword evidence="10" id="KW-1133">Transmembrane helix</keyword>
<evidence type="ECO:0000259" key="11">
    <source>
        <dbReference type="SMART" id="SM00387"/>
    </source>
</evidence>
<keyword evidence="13" id="KW-1185">Reference proteome</keyword>
<dbReference type="SMART" id="SM00387">
    <property type="entry name" value="HATPase_c"/>
    <property type="match status" value="1"/>
</dbReference>
<comment type="caution">
    <text evidence="12">The sequence shown here is derived from an EMBL/GenBank/DDBJ whole genome shotgun (WGS) entry which is preliminary data.</text>
</comment>
<dbReference type="PANTHER" id="PTHR24421:SF10">
    <property type="entry name" value="NITRATE_NITRITE SENSOR PROTEIN NARQ"/>
    <property type="match status" value="1"/>
</dbReference>
<dbReference type="Gene3D" id="1.20.5.1930">
    <property type="match status" value="1"/>
</dbReference>
<dbReference type="PANTHER" id="PTHR24421">
    <property type="entry name" value="NITRATE/NITRITE SENSOR PROTEIN NARX-RELATED"/>
    <property type="match status" value="1"/>
</dbReference>
<sequence>MSAQTPGRLATFFATDDDWEREGSISLGDWILGATVLVGSLVTLELIRGVGTLDSSHAPIWVEWLTVISGAVLLVFRRRFPLTIAILAGVHMFVSGVWVPMVMGLLPMQVIYFVAFFAGAAWARRRRDMVIVMGMITLFMLAWVAWQFAVGAGFDEIRESTADSEGSSLIGPVTAYVLLTTVINLLYFFGAIVGGQVSWRGARQRAELAGQAETIAAQSAQLQRRAVIDERLRIARELHDVVAHHVSVVGVQAAAGRKLLERGRPDDIAGAAGALGNVEASAREGVTQMRSLLGTLRDPASDADPDGPEAPGEGVRRPEPRLADLPALLDEAREGGLRLDYEGVGPVDTLPVPLAHSVYRIIQEALANVRRHSTADRARVVLRVDPSAASPYAEVEITDNGRPRHATSGSGLGLLGVRERAAVRRAEVDIGPRAVQGFRVRVRFPLEAAVVAASGAAR</sequence>
<evidence type="ECO:0000256" key="4">
    <source>
        <dbReference type="ARBA" id="ARBA00022679"/>
    </source>
</evidence>
<feature type="transmembrane region" description="Helical" evidence="10">
    <location>
        <begin position="169"/>
        <end position="195"/>
    </location>
</feature>
<accession>A0A543A6L2</accession>
<feature type="transmembrane region" description="Helical" evidence="10">
    <location>
        <begin position="56"/>
        <end position="75"/>
    </location>
</feature>
<dbReference type="GO" id="GO:0046983">
    <property type="term" value="F:protein dimerization activity"/>
    <property type="evidence" value="ECO:0007669"/>
    <property type="project" value="InterPro"/>
</dbReference>
<keyword evidence="7" id="KW-0067">ATP-binding</keyword>
<dbReference type="GO" id="GO:0000155">
    <property type="term" value="F:phosphorelay sensor kinase activity"/>
    <property type="evidence" value="ECO:0007669"/>
    <property type="project" value="InterPro"/>
</dbReference>
<reference evidence="12 13" key="1">
    <citation type="submission" date="2019-06" db="EMBL/GenBank/DDBJ databases">
        <title>Sequencing the genomes of 1000 actinobacteria strains.</title>
        <authorList>
            <person name="Klenk H.-P."/>
        </authorList>
    </citation>
    <scope>NUCLEOTIDE SEQUENCE [LARGE SCALE GENOMIC DNA]</scope>
    <source>
        <strain evidence="12 13">DSM 25218</strain>
    </source>
</reference>
<keyword evidence="8" id="KW-0902">Two-component regulatory system</keyword>
<evidence type="ECO:0000256" key="5">
    <source>
        <dbReference type="ARBA" id="ARBA00022741"/>
    </source>
</evidence>
<keyword evidence="5" id="KW-0547">Nucleotide-binding</keyword>